<evidence type="ECO:0000256" key="4">
    <source>
        <dbReference type="ARBA" id="ARBA00022801"/>
    </source>
</evidence>
<comment type="catalytic activity">
    <reaction evidence="11">
        <text>ATP + H2O = ADP + phosphate + H(+)</text>
        <dbReference type="Rhea" id="RHEA:13065"/>
        <dbReference type="ChEBI" id="CHEBI:15377"/>
        <dbReference type="ChEBI" id="CHEBI:15378"/>
        <dbReference type="ChEBI" id="CHEBI:30616"/>
        <dbReference type="ChEBI" id="CHEBI:43474"/>
        <dbReference type="ChEBI" id="CHEBI:456216"/>
        <dbReference type="EC" id="5.6.2.3"/>
    </reaction>
</comment>
<dbReference type="Proteomes" id="UP000037660">
    <property type="component" value="Unassembled WGS sequence"/>
</dbReference>
<dbReference type="NCBIfam" id="NF008729">
    <property type="entry name" value="PRK11747.1"/>
    <property type="match status" value="1"/>
</dbReference>
<dbReference type="HAMAP" id="MF_02205">
    <property type="entry name" value="DinG_proteobact"/>
    <property type="match status" value="1"/>
</dbReference>
<keyword evidence="8 11" id="KW-0411">Iron-sulfur</keyword>
<dbReference type="EC" id="5.6.2.3" evidence="11"/>
<dbReference type="GO" id="GO:0016887">
    <property type="term" value="F:ATP hydrolysis activity"/>
    <property type="evidence" value="ECO:0007669"/>
    <property type="project" value="RHEA"/>
</dbReference>
<keyword evidence="1 11" id="KW-0004">4Fe-4S</keyword>
<dbReference type="GO" id="GO:0033677">
    <property type="term" value="F:DNA/RNA helicase activity"/>
    <property type="evidence" value="ECO:0007669"/>
    <property type="project" value="TreeGrafter"/>
</dbReference>
<comment type="function">
    <text evidence="11">DNA-dependent ATPase and 5'-3' DNA helicase. Unwinds D-loops, R-loops, forked DNA and G-quadruplex DNA.</text>
</comment>
<dbReference type="InterPro" id="IPR014013">
    <property type="entry name" value="Helic_SF1/SF2_ATP-bd_DinG/Rad3"/>
</dbReference>
<dbReference type="InterPro" id="IPR039000">
    <property type="entry name" value="DinG_proteobact"/>
</dbReference>
<evidence type="ECO:0000256" key="11">
    <source>
        <dbReference type="HAMAP-Rule" id="MF_02205"/>
    </source>
</evidence>
<comment type="similarity">
    <text evidence="11">Belongs to the helicase family. DinG subfamily. Type 1 sub-subfamily.</text>
</comment>
<reference evidence="14" key="1">
    <citation type="submission" date="2015-07" db="EMBL/GenBank/DDBJ databases">
        <title>Discovery of a poly(ethylene terephthalate assimilation.</title>
        <authorList>
            <person name="Yoshida S."/>
            <person name="Hiraga K."/>
            <person name="Takehana T."/>
            <person name="Taniguchi I."/>
            <person name="Yamaji H."/>
            <person name="Maeda Y."/>
            <person name="Toyohara K."/>
            <person name="Miyamoto K."/>
            <person name="Kimura Y."/>
            <person name="Oda K."/>
        </authorList>
    </citation>
    <scope>NUCLEOTIDE SEQUENCE [LARGE SCALE GENOMIC DNA]</scope>
    <source>
        <strain evidence="14">NBRC 110686 / TISTR 2288 / 201-F6</strain>
    </source>
</reference>
<evidence type="ECO:0000256" key="10">
    <source>
        <dbReference type="ARBA" id="ARBA00023235"/>
    </source>
</evidence>
<feature type="domain" description="Helicase ATP-binding" evidence="12">
    <location>
        <begin position="16"/>
        <end position="311"/>
    </location>
</feature>
<dbReference type="Pfam" id="PF13307">
    <property type="entry name" value="Helicase_C_2"/>
    <property type="match status" value="1"/>
</dbReference>
<organism evidence="13 14">
    <name type="scientific">Piscinibacter sakaiensis</name>
    <name type="common">Ideonella sakaiensis</name>
    <dbReference type="NCBI Taxonomy" id="1547922"/>
    <lineage>
        <taxon>Bacteria</taxon>
        <taxon>Pseudomonadati</taxon>
        <taxon>Pseudomonadota</taxon>
        <taxon>Betaproteobacteria</taxon>
        <taxon>Burkholderiales</taxon>
        <taxon>Sphaerotilaceae</taxon>
        <taxon>Piscinibacter</taxon>
    </lineage>
</organism>
<proteinExistence type="inferred from homology"/>
<dbReference type="PROSITE" id="PS51193">
    <property type="entry name" value="HELICASE_ATP_BIND_2"/>
    <property type="match status" value="1"/>
</dbReference>
<dbReference type="GO" id="GO:0051539">
    <property type="term" value="F:4 iron, 4 sulfur cluster binding"/>
    <property type="evidence" value="ECO:0007669"/>
    <property type="project" value="UniProtKB-UniRule"/>
</dbReference>
<evidence type="ECO:0000256" key="2">
    <source>
        <dbReference type="ARBA" id="ARBA00022723"/>
    </source>
</evidence>
<accession>A0A0K8NUN9</accession>
<dbReference type="InterPro" id="IPR006555">
    <property type="entry name" value="ATP-dep_Helicase_C"/>
</dbReference>
<dbReference type="RefSeq" id="WP_054018150.1">
    <property type="nucleotide sequence ID" value="NZ_BBYR01000005.1"/>
</dbReference>
<keyword evidence="9 11" id="KW-0238">DNA-binding</keyword>
<dbReference type="PANTHER" id="PTHR11472:SF59">
    <property type="entry name" value="ATP-DEPENDENT DNA HELICASE DING"/>
    <property type="match status" value="1"/>
</dbReference>
<evidence type="ECO:0000256" key="7">
    <source>
        <dbReference type="ARBA" id="ARBA00023004"/>
    </source>
</evidence>
<keyword evidence="2 11" id="KW-0479">Metal-binding</keyword>
<evidence type="ECO:0000256" key="5">
    <source>
        <dbReference type="ARBA" id="ARBA00022806"/>
    </source>
</evidence>
<dbReference type="STRING" id="1547922.ISF6_3420"/>
<dbReference type="AlphaFoldDB" id="A0A0K8NUN9"/>
<comment type="caution">
    <text evidence="13">The sequence shown here is derived from an EMBL/GenBank/DDBJ whole genome shotgun (WGS) entry which is preliminary data.</text>
</comment>
<keyword evidence="7 11" id="KW-0408">Iron</keyword>
<dbReference type="Gene3D" id="3.40.50.300">
    <property type="entry name" value="P-loop containing nucleotide triphosphate hydrolases"/>
    <property type="match status" value="2"/>
</dbReference>
<keyword evidence="4 11" id="KW-0378">Hydrolase</keyword>
<evidence type="ECO:0000256" key="6">
    <source>
        <dbReference type="ARBA" id="ARBA00022840"/>
    </source>
</evidence>
<feature type="binding site" evidence="11">
    <location>
        <position position="215"/>
    </location>
    <ligand>
        <name>[4Fe-4S] cluster</name>
        <dbReference type="ChEBI" id="CHEBI:49883"/>
    </ligand>
</feature>
<evidence type="ECO:0000256" key="8">
    <source>
        <dbReference type="ARBA" id="ARBA00023014"/>
    </source>
</evidence>
<evidence type="ECO:0000256" key="9">
    <source>
        <dbReference type="ARBA" id="ARBA00023125"/>
    </source>
</evidence>
<dbReference type="GO" id="GO:0009432">
    <property type="term" value="P:SOS response"/>
    <property type="evidence" value="ECO:0007669"/>
    <property type="project" value="TreeGrafter"/>
</dbReference>
<feature type="binding site" evidence="11">
    <location>
        <position position="204"/>
    </location>
    <ligand>
        <name>[4Fe-4S] cluster</name>
        <dbReference type="ChEBI" id="CHEBI:49883"/>
    </ligand>
</feature>
<evidence type="ECO:0000256" key="3">
    <source>
        <dbReference type="ARBA" id="ARBA00022741"/>
    </source>
</evidence>
<dbReference type="GO" id="GO:0005524">
    <property type="term" value="F:ATP binding"/>
    <property type="evidence" value="ECO:0007669"/>
    <property type="project" value="UniProtKB-UniRule"/>
</dbReference>
<evidence type="ECO:0000313" key="14">
    <source>
        <dbReference type="Proteomes" id="UP000037660"/>
    </source>
</evidence>
<evidence type="ECO:0000256" key="1">
    <source>
        <dbReference type="ARBA" id="ARBA00022485"/>
    </source>
</evidence>
<dbReference type="Pfam" id="PF06733">
    <property type="entry name" value="DEAD_2"/>
    <property type="match status" value="1"/>
</dbReference>
<dbReference type="GO" id="GO:0043139">
    <property type="term" value="F:5'-3' DNA helicase activity"/>
    <property type="evidence" value="ECO:0007669"/>
    <property type="project" value="UniProtKB-UniRule"/>
</dbReference>
<comment type="cofactor">
    <cofactor evidence="11">
        <name>[4Fe-4S] cluster</name>
        <dbReference type="ChEBI" id="CHEBI:49883"/>
    </cofactor>
    <text evidence="11">Binds 1 [4Fe-4S] cluster.</text>
</comment>
<dbReference type="InterPro" id="IPR027417">
    <property type="entry name" value="P-loop_NTPase"/>
</dbReference>
<name>A0A0K8NUN9_PISS1</name>
<feature type="binding site" evidence="11">
    <location>
        <position position="129"/>
    </location>
    <ligand>
        <name>[4Fe-4S] cluster</name>
        <dbReference type="ChEBI" id="CHEBI:49883"/>
    </ligand>
</feature>
<keyword evidence="14" id="KW-1185">Reference proteome</keyword>
<reference evidence="13 14" key="2">
    <citation type="journal article" date="2016" name="Science">
        <title>A bacterium that degrades and assimilates poly(ethylene terephthalate).</title>
        <authorList>
            <person name="Yoshida S."/>
            <person name="Hiraga K."/>
            <person name="Takehana T."/>
            <person name="Taniguchi I."/>
            <person name="Yamaji H."/>
            <person name="Maeda Y."/>
            <person name="Toyohara K."/>
            <person name="Miyamoto K."/>
            <person name="Kimura Y."/>
            <person name="Oda K."/>
        </authorList>
    </citation>
    <scope>NUCLEOTIDE SEQUENCE [LARGE SCALE GENOMIC DNA]</scope>
    <source>
        <strain evidence="14">NBRC 110686 / TISTR 2288 / 201-F6</strain>
    </source>
</reference>
<dbReference type="GO" id="GO:0006281">
    <property type="term" value="P:DNA repair"/>
    <property type="evidence" value="ECO:0007669"/>
    <property type="project" value="TreeGrafter"/>
</dbReference>
<evidence type="ECO:0000259" key="12">
    <source>
        <dbReference type="PROSITE" id="PS51193"/>
    </source>
</evidence>
<evidence type="ECO:0000313" key="13">
    <source>
        <dbReference type="EMBL" id="GAP33994.1"/>
    </source>
</evidence>
<dbReference type="PANTHER" id="PTHR11472">
    <property type="entry name" value="DNA REPAIR DEAD HELICASE RAD3/XP-D SUBFAMILY MEMBER"/>
    <property type="match status" value="1"/>
</dbReference>
<dbReference type="OrthoDB" id="9805194at2"/>
<keyword evidence="6 11" id="KW-0067">ATP-binding</keyword>
<dbReference type="InterPro" id="IPR045028">
    <property type="entry name" value="DinG/Rad3-like"/>
</dbReference>
<dbReference type="InterPro" id="IPR010614">
    <property type="entry name" value="RAD3-like_helicase_DEAD"/>
</dbReference>
<sequence length="721" mass="79602">MVREEEKHLIRQCIDALREGIPGFKTRRPQMEMIAAVANTLSRCRAEDEQAGNGDHLAIVEAGTGTGKSFGALVPALVMAKSRQKRLVVSSSTVALQHQYAEKDAPSLQRLVPIPFTFAVAKGRRRYACTAKLQAEGKLAGQGGLDLAGERGPGGAEDAPRRVAVMRELLASFDAGRWSGDRDELPLPVVDEVWDRVTTDRQGCAGSKCPEFARCPFQAARQRVKEADLVIANHDLVLSAIDMDGASVLPPPQETIYVFDEAHSLAAKAVEHFSARHGLRGAIDWLEGACNAVRDAVLGLRLDEQLVRDSRASAERIERALRDLHHRIHGTNGFEERRARRFKSGPLPDWCETAGGQVLAAGEELQKTFTSLREHVLEKAPSVGTLATQVLSVLGFYVVRLDNLVDTWHLMLAEQPEDAPPIARWIERHDESGRPDDYLVCASPISGGDKLRKLLWNRASGAVVMSATLTSCGTFDLFLRQSGLGFFDSPAFLRVESPFDFRKNAQLVVPAMRAEPTAAEQHTREVSDRLPALVETLGTLVLFTSARQMREVYAQLPEELRRVTLVQGSMPKGEMLARHRAAVDRADRSVLFGLSTFAEGVDLPGEYCTHVVIAKLPFSVPDSPLEEARREWVESRGGSPFIEITVPEAAVRLKQGLGRLLRTIHDRGRVTILDRRIVTKRWGGLLMRGMPDFEIVIERGRATRPTAARTEDLKEPRRAGP</sequence>
<dbReference type="SUPFAM" id="SSF52540">
    <property type="entry name" value="P-loop containing nucleoside triphosphate hydrolases"/>
    <property type="match status" value="1"/>
</dbReference>
<keyword evidence="10 11" id="KW-0413">Isomerase</keyword>
<dbReference type="EMBL" id="BBYR01000005">
    <property type="protein sequence ID" value="GAP33994.1"/>
    <property type="molecule type" value="Genomic_DNA"/>
</dbReference>
<feature type="binding site" evidence="11">
    <location>
        <position position="209"/>
    </location>
    <ligand>
        <name>[4Fe-4S] cluster</name>
        <dbReference type="ChEBI" id="CHEBI:49883"/>
    </ligand>
</feature>
<dbReference type="GO" id="GO:0046872">
    <property type="term" value="F:metal ion binding"/>
    <property type="evidence" value="ECO:0007669"/>
    <property type="project" value="UniProtKB-KW"/>
</dbReference>
<keyword evidence="3 11" id="KW-0547">Nucleotide-binding</keyword>
<gene>
    <name evidence="11" type="primary">dinG</name>
    <name evidence="13" type="ORF">ISF6_3420</name>
</gene>
<keyword evidence="5 11" id="KW-0347">Helicase</keyword>
<protein>
    <recommendedName>
        <fullName evidence="11">ATP-dependent DNA helicase DinG</fullName>
        <ecNumber evidence="11">5.6.2.3</ecNumber>
    </recommendedName>
    <alternativeName>
        <fullName evidence="11">DNA 5'-3' helicase DinG</fullName>
    </alternativeName>
</protein>
<dbReference type="SMART" id="SM00491">
    <property type="entry name" value="HELICc2"/>
    <property type="match status" value="1"/>
</dbReference>
<dbReference type="GO" id="GO:0003677">
    <property type="term" value="F:DNA binding"/>
    <property type="evidence" value="ECO:0007669"/>
    <property type="project" value="UniProtKB-UniRule"/>
</dbReference>